<evidence type="ECO:0000256" key="1">
    <source>
        <dbReference type="ARBA" id="ARBA00004123"/>
    </source>
</evidence>
<feature type="domain" description="Transcription factor spt8 beta-propeller" evidence="11">
    <location>
        <begin position="38"/>
        <end position="290"/>
    </location>
</feature>
<evidence type="ECO:0000256" key="2">
    <source>
        <dbReference type="ARBA" id="ARBA00022553"/>
    </source>
</evidence>
<keyword evidence="3 9" id="KW-0853">WD repeat</keyword>
<dbReference type="HOGENOM" id="CLU_947204_0_0_1"/>
<protein>
    <recommendedName>
        <fullName evidence="11">Transcription factor spt8 beta-propeller domain-containing protein</fullName>
    </recommendedName>
</protein>
<sequence>MASIEQDDLFNIQDDEDMEEEEEEQQPEEQEDYNMDDNVQQGNDDDDEDMNDEDGEGDEDEEDDDEDDNKDNEKKTIQEAQDKSVTHKPSFNTKTYTNDNIFMSSSIDGTINLWDVRTPEPVLRLGVSENTPPWCMTSTWSNDGEYIYVGRRNSTVEEFSIRMPYKRATHGAGTYHHSHTHIPNVSKLLQFPTISGPVSAISTMPNSNFLLCGSNDNIRLYNLSLYDSLANTSINVKKQATPFLIIPGHNGGTLSQLYVDQTGRFMVSASGNRGWGHGTYTDAVLVYEIDFEGI</sequence>
<dbReference type="GeneID" id="18873848"/>
<evidence type="ECO:0000256" key="9">
    <source>
        <dbReference type="PROSITE-ProRule" id="PRU00221"/>
    </source>
</evidence>
<dbReference type="GO" id="GO:0006325">
    <property type="term" value="P:chromatin organization"/>
    <property type="evidence" value="ECO:0007669"/>
    <property type="project" value="UniProtKB-ARBA"/>
</dbReference>
<evidence type="ECO:0000259" key="11">
    <source>
        <dbReference type="Pfam" id="PF23798"/>
    </source>
</evidence>
<keyword evidence="2" id="KW-0597">Phosphoprotein</keyword>
<dbReference type="RefSeq" id="XP_007375532.1">
    <property type="nucleotide sequence ID" value="XM_007375470.1"/>
</dbReference>
<dbReference type="GO" id="GO:0010557">
    <property type="term" value="P:positive regulation of macromolecule biosynthetic process"/>
    <property type="evidence" value="ECO:0007669"/>
    <property type="project" value="UniProtKB-ARBA"/>
</dbReference>
<dbReference type="PROSITE" id="PS50082">
    <property type="entry name" value="WD_REPEATS_2"/>
    <property type="match status" value="1"/>
</dbReference>
<gene>
    <name evidence="12" type="ORF">SPAPADRAFT_61338</name>
</gene>
<feature type="compositionally biased region" description="Basic and acidic residues" evidence="10">
    <location>
        <begin position="71"/>
        <end position="85"/>
    </location>
</feature>
<dbReference type="OrthoDB" id="10260946at2759"/>
<dbReference type="SUPFAM" id="SSF50978">
    <property type="entry name" value="WD40 repeat-like"/>
    <property type="match status" value="1"/>
</dbReference>
<dbReference type="eggNOG" id="ENOG502QS8F">
    <property type="taxonomic scope" value="Eukaryota"/>
</dbReference>
<feature type="repeat" description="WD" evidence="9">
    <location>
        <begin position="84"/>
        <end position="124"/>
    </location>
</feature>
<dbReference type="InterPro" id="IPR015943">
    <property type="entry name" value="WD40/YVTN_repeat-like_dom_sf"/>
</dbReference>
<dbReference type="Proteomes" id="UP000000709">
    <property type="component" value="Unassembled WGS sequence"/>
</dbReference>
<feature type="region of interest" description="Disordered" evidence="10">
    <location>
        <begin position="1"/>
        <end position="94"/>
    </location>
</feature>
<dbReference type="InParanoid" id="G3APT5"/>
<keyword evidence="7" id="KW-0539">Nucleus</keyword>
<feature type="compositionally biased region" description="Acidic residues" evidence="10">
    <location>
        <begin position="1"/>
        <end position="35"/>
    </location>
</feature>
<dbReference type="GO" id="GO:0005634">
    <property type="term" value="C:nucleus"/>
    <property type="evidence" value="ECO:0007669"/>
    <property type="project" value="UniProtKB-SubCell"/>
</dbReference>
<accession>G3APT5</accession>
<dbReference type="AlphaFoldDB" id="G3APT5"/>
<evidence type="ECO:0000256" key="6">
    <source>
        <dbReference type="ARBA" id="ARBA00023163"/>
    </source>
</evidence>
<keyword evidence="4" id="KW-0677">Repeat</keyword>
<dbReference type="EMBL" id="GL996502">
    <property type="protein sequence ID" value="EGW32256.1"/>
    <property type="molecule type" value="Genomic_DNA"/>
</dbReference>
<evidence type="ECO:0000256" key="10">
    <source>
        <dbReference type="SAM" id="MobiDB-lite"/>
    </source>
</evidence>
<comment type="subcellular location">
    <subcellularLocation>
        <location evidence="1">Nucleus</location>
    </subcellularLocation>
</comment>
<feature type="compositionally biased region" description="Acidic residues" evidence="10">
    <location>
        <begin position="43"/>
        <end position="70"/>
    </location>
</feature>
<dbReference type="InterPro" id="IPR001680">
    <property type="entry name" value="WD40_rpt"/>
</dbReference>
<dbReference type="KEGG" id="spaa:SPAPADRAFT_61338"/>
<evidence type="ECO:0000256" key="4">
    <source>
        <dbReference type="ARBA" id="ARBA00022737"/>
    </source>
</evidence>
<dbReference type="SMART" id="SM00320">
    <property type="entry name" value="WD40"/>
    <property type="match status" value="4"/>
</dbReference>
<keyword evidence="5" id="KW-0805">Transcription regulation</keyword>
<keyword evidence="13" id="KW-1185">Reference proteome</keyword>
<evidence type="ECO:0000313" key="12">
    <source>
        <dbReference type="EMBL" id="EGW32256.1"/>
    </source>
</evidence>
<evidence type="ECO:0000256" key="5">
    <source>
        <dbReference type="ARBA" id="ARBA00023015"/>
    </source>
</evidence>
<name>G3APT5_SPAPN</name>
<dbReference type="FunFam" id="2.130.10.10:FF:000925">
    <property type="entry name" value="Transcription factor SPT8"/>
    <property type="match status" value="1"/>
</dbReference>
<evidence type="ECO:0000313" key="13">
    <source>
        <dbReference type="Proteomes" id="UP000000709"/>
    </source>
</evidence>
<dbReference type="InterPro" id="IPR036322">
    <property type="entry name" value="WD40_repeat_dom_sf"/>
</dbReference>
<proteinExistence type="inferred from homology"/>
<dbReference type="Gene3D" id="2.130.10.10">
    <property type="entry name" value="YVTN repeat-like/Quinoprotein amine dehydrogenase"/>
    <property type="match status" value="1"/>
</dbReference>
<dbReference type="GO" id="GO:0006357">
    <property type="term" value="P:regulation of transcription by RNA polymerase II"/>
    <property type="evidence" value="ECO:0007669"/>
    <property type="project" value="UniProtKB-ARBA"/>
</dbReference>
<dbReference type="GO" id="GO:0000124">
    <property type="term" value="C:SAGA complex"/>
    <property type="evidence" value="ECO:0007669"/>
    <property type="project" value="UniProtKB-ARBA"/>
</dbReference>
<organism evidence="13">
    <name type="scientific">Spathaspora passalidarum (strain NRRL Y-27907 / 11-Y1)</name>
    <dbReference type="NCBI Taxonomy" id="619300"/>
    <lineage>
        <taxon>Eukaryota</taxon>
        <taxon>Fungi</taxon>
        <taxon>Dikarya</taxon>
        <taxon>Ascomycota</taxon>
        <taxon>Saccharomycotina</taxon>
        <taxon>Pichiomycetes</taxon>
        <taxon>Debaryomycetaceae</taxon>
        <taxon>Spathaspora</taxon>
    </lineage>
</organism>
<dbReference type="InterPro" id="IPR057544">
    <property type="entry name" value="Beta-prop_SPT8"/>
</dbReference>
<evidence type="ECO:0000256" key="3">
    <source>
        <dbReference type="ARBA" id="ARBA00022574"/>
    </source>
</evidence>
<dbReference type="STRING" id="619300.G3APT5"/>
<reference evidence="12 13" key="1">
    <citation type="journal article" date="2011" name="Proc. Natl. Acad. Sci. U.S.A.">
        <title>Comparative genomics of xylose-fermenting fungi for enhanced biofuel production.</title>
        <authorList>
            <person name="Wohlbach D.J."/>
            <person name="Kuo A."/>
            <person name="Sato T.K."/>
            <person name="Potts K.M."/>
            <person name="Salamov A.A."/>
            <person name="LaButti K.M."/>
            <person name="Sun H."/>
            <person name="Clum A."/>
            <person name="Pangilinan J.L."/>
            <person name="Lindquist E.A."/>
            <person name="Lucas S."/>
            <person name="Lapidus A."/>
            <person name="Jin M."/>
            <person name="Gunawan C."/>
            <person name="Balan V."/>
            <person name="Dale B.E."/>
            <person name="Jeffries T.W."/>
            <person name="Zinkel R."/>
            <person name="Barry K.W."/>
            <person name="Grigoriev I.V."/>
            <person name="Gasch A.P."/>
        </authorList>
    </citation>
    <scope>NUCLEOTIDE SEQUENCE [LARGE SCALE GENOMIC DNA]</scope>
    <source>
        <strain evidence="13">NRRL Y-27907 / 11-Y1</strain>
    </source>
</reference>
<comment type="similarity">
    <text evidence="8">Belongs to the WD repeat SPT8 family.</text>
</comment>
<evidence type="ECO:0000256" key="7">
    <source>
        <dbReference type="ARBA" id="ARBA00023242"/>
    </source>
</evidence>
<keyword evidence="6" id="KW-0804">Transcription</keyword>
<evidence type="ECO:0000256" key="8">
    <source>
        <dbReference type="ARBA" id="ARBA00061203"/>
    </source>
</evidence>
<dbReference type="Pfam" id="PF23798">
    <property type="entry name" value="Beta-prop_SPT8"/>
    <property type="match status" value="1"/>
</dbReference>